<dbReference type="InterPro" id="IPR036361">
    <property type="entry name" value="SAP_dom_sf"/>
</dbReference>
<comment type="caution">
    <text evidence="3">The sequence shown here is derived from an EMBL/GenBank/DDBJ whole genome shotgun (WGS) entry which is preliminary data.</text>
</comment>
<proteinExistence type="predicted"/>
<dbReference type="SUPFAM" id="SSF68906">
    <property type="entry name" value="SAP domain"/>
    <property type="match status" value="1"/>
</dbReference>
<protein>
    <recommendedName>
        <fullName evidence="2">SAP domain-containing protein</fullName>
    </recommendedName>
</protein>
<sequence>MFRTAIARIHSVPRPRTFVSSVLLTRTWENESVAQLRKELKNRGLSVTGNKANLILRIQQHEKKTTLEAIASLDPPAPANMRRISTPATPVHSTDQGVAPGIPPAQQPTRPGPQAFMNVNIPELWQPIPELPIQIPYVPDFWDSSVVNGAAAKEFIPKLLVVAGADTHLSGGPSHDLVEENGPFESATTKPFLRAKPRDAGGIWDDIADDVGIARPKELKNAIFRVFSSS</sequence>
<dbReference type="PROSITE" id="PS50800">
    <property type="entry name" value="SAP"/>
    <property type="match status" value="1"/>
</dbReference>
<evidence type="ECO:0000259" key="2">
    <source>
        <dbReference type="PROSITE" id="PS50800"/>
    </source>
</evidence>
<dbReference type="Proteomes" id="UP000717328">
    <property type="component" value="Unassembled WGS sequence"/>
</dbReference>
<evidence type="ECO:0000313" key="4">
    <source>
        <dbReference type="Proteomes" id="UP000717328"/>
    </source>
</evidence>
<evidence type="ECO:0000313" key="3">
    <source>
        <dbReference type="EMBL" id="KAG5635759.1"/>
    </source>
</evidence>
<name>A0A9P7K437_9AGAR</name>
<dbReference type="SMART" id="SM00513">
    <property type="entry name" value="SAP"/>
    <property type="match status" value="1"/>
</dbReference>
<dbReference type="OrthoDB" id="445357at2759"/>
<dbReference type="Gene3D" id="1.10.720.30">
    <property type="entry name" value="SAP domain"/>
    <property type="match status" value="1"/>
</dbReference>
<reference evidence="3" key="1">
    <citation type="submission" date="2021-02" db="EMBL/GenBank/DDBJ databases">
        <authorList>
            <person name="Nieuwenhuis M."/>
            <person name="Van De Peppel L.J.J."/>
        </authorList>
    </citation>
    <scope>NUCLEOTIDE SEQUENCE</scope>
    <source>
        <strain evidence="3">D49</strain>
    </source>
</reference>
<gene>
    <name evidence="3" type="ORF">H0H81_010179</name>
</gene>
<dbReference type="InterPro" id="IPR003034">
    <property type="entry name" value="SAP_dom"/>
</dbReference>
<organism evidence="3 4">
    <name type="scientific">Sphagnurus paluster</name>
    <dbReference type="NCBI Taxonomy" id="117069"/>
    <lineage>
        <taxon>Eukaryota</taxon>
        <taxon>Fungi</taxon>
        <taxon>Dikarya</taxon>
        <taxon>Basidiomycota</taxon>
        <taxon>Agaricomycotina</taxon>
        <taxon>Agaricomycetes</taxon>
        <taxon>Agaricomycetidae</taxon>
        <taxon>Agaricales</taxon>
        <taxon>Tricholomatineae</taxon>
        <taxon>Lyophyllaceae</taxon>
        <taxon>Sphagnurus</taxon>
    </lineage>
</organism>
<reference evidence="3" key="2">
    <citation type="submission" date="2021-10" db="EMBL/GenBank/DDBJ databases">
        <title>Phylogenomics reveals ancestral predisposition of the termite-cultivated fungus Termitomyces towards a domesticated lifestyle.</title>
        <authorList>
            <person name="Auxier B."/>
            <person name="Grum-Grzhimaylo A."/>
            <person name="Cardenas M.E."/>
            <person name="Lodge J.D."/>
            <person name="Laessoe T."/>
            <person name="Pedersen O."/>
            <person name="Smith M.E."/>
            <person name="Kuyper T.W."/>
            <person name="Franco-Molano E.A."/>
            <person name="Baroni T.J."/>
            <person name="Aanen D.K."/>
        </authorList>
    </citation>
    <scope>NUCLEOTIDE SEQUENCE</scope>
    <source>
        <strain evidence="3">D49</strain>
    </source>
</reference>
<keyword evidence="4" id="KW-1185">Reference proteome</keyword>
<feature type="domain" description="SAP" evidence="2">
    <location>
        <begin position="28"/>
        <end position="62"/>
    </location>
</feature>
<accession>A0A9P7K437</accession>
<feature type="region of interest" description="Disordered" evidence="1">
    <location>
        <begin position="88"/>
        <end position="111"/>
    </location>
</feature>
<dbReference type="Pfam" id="PF02037">
    <property type="entry name" value="SAP"/>
    <property type="match status" value="1"/>
</dbReference>
<evidence type="ECO:0000256" key="1">
    <source>
        <dbReference type="SAM" id="MobiDB-lite"/>
    </source>
</evidence>
<dbReference type="AlphaFoldDB" id="A0A9P7K437"/>
<dbReference type="EMBL" id="JABCKI010006028">
    <property type="protein sequence ID" value="KAG5635759.1"/>
    <property type="molecule type" value="Genomic_DNA"/>
</dbReference>